<dbReference type="EMBL" id="CAEY01000394">
    <property type="status" value="NOT_ANNOTATED_CDS"/>
    <property type="molecule type" value="Genomic_DNA"/>
</dbReference>
<keyword evidence="5" id="KW-0539">Nucleus</keyword>
<evidence type="ECO:0000256" key="5">
    <source>
        <dbReference type="ARBA" id="ARBA00023242"/>
    </source>
</evidence>
<dbReference type="CDD" id="cd11466">
    <property type="entry name" value="bHLH_TS_HAND"/>
    <property type="match status" value="1"/>
</dbReference>
<comment type="subcellular location">
    <subcellularLocation>
        <location evidence="1">Nucleus</location>
    </subcellularLocation>
</comment>
<dbReference type="PANTHER" id="PTHR23349">
    <property type="entry name" value="BASIC HELIX-LOOP-HELIX TRANSCRIPTION FACTOR, TWIST"/>
    <property type="match status" value="1"/>
</dbReference>
<accession>T1KRH3</accession>
<feature type="domain" description="BHLH" evidence="7">
    <location>
        <begin position="144"/>
        <end position="196"/>
    </location>
</feature>
<keyword evidence="4" id="KW-0804">Transcription</keyword>
<reference evidence="9" key="1">
    <citation type="submission" date="2011-08" db="EMBL/GenBank/DDBJ databases">
        <authorList>
            <person name="Rombauts S."/>
        </authorList>
    </citation>
    <scope>NUCLEOTIDE SEQUENCE</scope>
    <source>
        <strain evidence="9">London</strain>
    </source>
</reference>
<reference evidence="8" key="2">
    <citation type="submission" date="2015-06" db="UniProtKB">
        <authorList>
            <consortium name="EnsemblMetazoa"/>
        </authorList>
    </citation>
    <scope>IDENTIFICATION</scope>
</reference>
<dbReference type="GO" id="GO:0005634">
    <property type="term" value="C:nucleus"/>
    <property type="evidence" value="ECO:0007669"/>
    <property type="project" value="UniProtKB-SubCell"/>
</dbReference>
<dbReference type="InterPro" id="IPR050283">
    <property type="entry name" value="E-box_TF_Regulators"/>
</dbReference>
<dbReference type="PROSITE" id="PS50888">
    <property type="entry name" value="BHLH"/>
    <property type="match status" value="1"/>
</dbReference>
<proteinExistence type="predicted"/>
<dbReference type="eggNOG" id="KOG4029">
    <property type="taxonomic scope" value="Eukaryota"/>
</dbReference>
<evidence type="ECO:0000256" key="1">
    <source>
        <dbReference type="ARBA" id="ARBA00004123"/>
    </source>
</evidence>
<dbReference type="GO" id="GO:0000981">
    <property type="term" value="F:DNA-binding transcription factor activity, RNA polymerase II-specific"/>
    <property type="evidence" value="ECO:0007669"/>
    <property type="project" value="TreeGrafter"/>
</dbReference>
<dbReference type="EnsemblMetazoa" id="tetur18g03540.1">
    <property type="protein sequence ID" value="tetur18g03540.1"/>
    <property type="gene ID" value="tetur18g03540"/>
</dbReference>
<dbReference type="GO" id="GO:0000977">
    <property type="term" value="F:RNA polymerase II transcription regulatory region sequence-specific DNA binding"/>
    <property type="evidence" value="ECO:0007669"/>
    <property type="project" value="TreeGrafter"/>
</dbReference>
<sequence>MIILQFTRDVMTTIADLHLHPNQPTVKSKVTLTTLTPTTKETITASTIDYYEPLPPPPPQLPTSSSPHFLSPGSLSIRPISLHHHATSAEPSTIDFNHGQNSCVPEAASNVVQPHTLIETPSIDMADQCIMNEDHEQGTIRMPKKRNTANKKERKRTVSINSAFSLLRDRIPNVPPDTKLSKIKTLRLATKYISWLMTALEADNSVDEHGNQRLPVVCEDFKVDLRCKEVKRDSNHLKINSPKELSMDNYDVSMKKSKGRTGWPQHVWALNLKHEHSES</sequence>
<dbReference type="HOGENOM" id="CLU_998622_0_0_1"/>
<dbReference type="GO" id="GO:0046983">
    <property type="term" value="F:protein dimerization activity"/>
    <property type="evidence" value="ECO:0007669"/>
    <property type="project" value="InterPro"/>
</dbReference>
<dbReference type="PANTHER" id="PTHR23349:SF68">
    <property type="entry name" value="FI14601P"/>
    <property type="match status" value="1"/>
</dbReference>
<feature type="region of interest" description="Disordered" evidence="6">
    <location>
        <begin position="54"/>
        <end position="76"/>
    </location>
</feature>
<evidence type="ECO:0000313" key="9">
    <source>
        <dbReference type="Proteomes" id="UP000015104"/>
    </source>
</evidence>
<dbReference type="STRING" id="32264.T1KRH3"/>
<dbReference type="SMART" id="SM00353">
    <property type="entry name" value="HLH"/>
    <property type="match status" value="1"/>
</dbReference>
<protein>
    <recommendedName>
        <fullName evidence="7">BHLH domain-containing protein</fullName>
    </recommendedName>
</protein>
<dbReference type="InterPro" id="IPR011598">
    <property type="entry name" value="bHLH_dom"/>
</dbReference>
<evidence type="ECO:0000259" key="7">
    <source>
        <dbReference type="PROSITE" id="PS50888"/>
    </source>
</evidence>
<dbReference type="Pfam" id="PF00010">
    <property type="entry name" value="HLH"/>
    <property type="match status" value="1"/>
</dbReference>
<dbReference type="Proteomes" id="UP000015104">
    <property type="component" value="Unassembled WGS sequence"/>
</dbReference>
<evidence type="ECO:0000256" key="2">
    <source>
        <dbReference type="ARBA" id="ARBA00023015"/>
    </source>
</evidence>
<keyword evidence="2" id="KW-0805">Transcription regulation</keyword>
<dbReference type="SUPFAM" id="SSF47459">
    <property type="entry name" value="HLH, helix-loop-helix DNA-binding domain"/>
    <property type="match status" value="1"/>
</dbReference>
<dbReference type="FunFam" id="4.10.280.10:FF:000010">
    <property type="entry name" value="Scleraxis bHLH transcription factor"/>
    <property type="match status" value="1"/>
</dbReference>
<evidence type="ECO:0000256" key="4">
    <source>
        <dbReference type="ARBA" id="ARBA00023163"/>
    </source>
</evidence>
<keyword evidence="9" id="KW-1185">Reference proteome</keyword>
<dbReference type="InterPro" id="IPR036638">
    <property type="entry name" value="HLH_DNA-bd_sf"/>
</dbReference>
<organism evidence="8 9">
    <name type="scientific">Tetranychus urticae</name>
    <name type="common">Two-spotted spider mite</name>
    <dbReference type="NCBI Taxonomy" id="32264"/>
    <lineage>
        <taxon>Eukaryota</taxon>
        <taxon>Metazoa</taxon>
        <taxon>Ecdysozoa</taxon>
        <taxon>Arthropoda</taxon>
        <taxon>Chelicerata</taxon>
        <taxon>Arachnida</taxon>
        <taxon>Acari</taxon>
        <taxon>Acariformes</taxon>
        <taxon>Trombidiformes</taxon>
        <taxon>Prostigmata</taxon>
        <taxon>Eleutherengona</taxon>
        <taxon>Raphignathae</taxon>
        <taxon>Tetranychoidea</taxon>
        <taxon>Tetranychidae</taxon>
        <taxon>Tetranychus</taxon>
    </lineage>
</organism>
<dbReference type="Gene3D" id="4.10.280.10">
    <property type="entry name" value="Helix-loop-helix DNA-binding domain"/>
    <property type="match status" value="1"/>
</dbReference>
<dbReference type="GO" id="GO:0032502">
    <property type="term" value="P:developmental process"/>
    <property type="evidence" value="ECO:0007669"/>
    <property type="project" value="TreeGrafter"/>
</dbReference>
<name>T1KRH3_TETUR</name>
<keyword evidence="3" id="KW-0238">DNA-binding</keyword>
<evidence type="ECO:0000256" key="6">
    <source>
        <dbReference type="SAM" id="MobiDB-lite"/>
    </source>
</evidence>
<evidence type="ECO:0000256" key="3">
    <source>
        <dbReference type="ARBA" id="ARBA00023125"/>
    </source>
</evidence>
<dbReference type="AlphaFoldDB" id="T1KRH3"/>
<evidence type="ECO:0000313" key="8">
    <source>
        <dbReference type="EnsemblMetazoa" id="tetur18g03540.1"/>
    </source>
</evidence>